<feature type="compositionally biased region" description="Pro residues" evidence="2">
    <location>
        <begin position="85"/>
        <end position="100"/>
    </location>
</feature>
<evidence type="ECO:0008006" key="5">
    <source>
        <dbReference type="Google" id="ProtNLM"/>
    </source>
</evidence>
<feature type="compositionally biased region" description="Basic and acidic residues" evidence="2">
    <location>
        <begin position="28"/>
        <end position="38"/>
    </location>
</feature>
<sequence>MTPLSPTNESRLNIDTTLTEEATNRAGFFDHHEVHTRTETTTNGGNDSGSDSPSTTTTTTTTSTAPSSPSLNDTTTTTRDLENMPPSPPLESSPSPPPSAPATAIKPQRHSRVMSGTAPSPLKILAGSETSDKQARSPLRKTLISPDKVKRFPVRISNPSLDSPQRNVSPPPPPSRERTVSLDDVMHNNEGLRHAIQIFEDDDTELDNDETIGDASTISAGDADHHYHFEMANANDEDQSSLAHPDESMMSTFSAFSAVPNLTMFSKLGQTPNKHASMGSMTPRGRPETVHEQQTRRQSDSDGNTTNLLDFTSSQRFPHKSPSRRGNTSPSRTNTNATPARQTSNLLDFDIPPLPTPRSIPTITPRELESLKSNFLSEISSLKASLSGKEAEVLSLKTAVGDAEKRVGESLEQAREERSLREQADEEKEMWEKSSREMEKVLRSVKEEITHTNREREELESKLAECEGRREAAETMAQEAESKLASFRAGKSVGEDKASSSPNRGAAATSKEVEIAVERVARELHALYKGKHETKVAALKKSYETRWEKKVHDLEERIQELMEENEKLRRDSTITRIDPAQVAAEQELKARAVRDSAHIKELSADVERLEAVVMSVKRDNAELRDLLAQERVEKGELVQLAEEMMSIQTLAPPTPAPAPAPTPKPTSVASRTPGPPVRSHTENGFRSSIGRGSGLKAPGSIAARGSVHERTGSTGPLTKGLPRPRPMSEFGPRSGIMSSIEKMGNYRGRGD</sequence>
<feature type="compositionally biased region" description="Polar residues" evidence="2">
    <location>
        <begin position="301"/>
        <end position="316"/>
    </location>
</feature>
<feature type="region of interest" description="Disordered" evidence="2">
    <location>
        <begin position="25"/>
        <end position="179"/>
    </location>
</feature>
<accession>A0AAD9LUD1</accession>
<dbReference type="Pfam" id="PF12709">
    <property type="entry name" value="Fungal_TACC"/>
    <property type="match status" value="1"/>
</dbReference>
<evidence type="ECO:0000313" key="4">
    <source>
        <dbReference type="Proteomes" id="UP001232148"/>
    </source>
</evidence>
<feature type="compositionally biased region" description="Basic and acidic residues" evidence="2">
    <location>
        <begin position="430"/>
        <end position="473"/>
    </location>
</feature>
<feature type="compositionally biased region" description="Pro residues" evidence="2">
    <location>
        <begin position="652"/>
        <end position="664"/>
    </location>
</feature>
<feature type="region of interest" description="Disordered" evidence="2">
    <location>
        <begin position="405"/>
        <end position="512"/>
    </location>
</feature>
<evidence type="ECO:0000256" key="1">
    <source>
        <dbReference type="SAM" id="Coils"/>
    </source>
</evidence>
<comment type="caution">
    <text evidence="3">The sequence shown here is derived from an EMBL/GenBank/DDBJ whole genome shotgun (WGS) entry which is preliminary data.</text>
</comment>
<feature type="compositionally biased region" description="Basic and acidic residues" evidence="2">
    <location>
        <begin position="405"/>
        <end position="423"/>
    </location>
</feature>
<proteinExistence type="predicted"/>
<feature type="region of interest" description="Disordered" evidence="2">
    <location>
        <begin position="650"/>
        <end position="751"/>
    </location>
</feature>
<keyword evidence="4" id="KW-1185">Reference proteome</keyword>
<name>A0AAD9LUD1_9PEZI</name>
<keyword evidence="1" id="KW-0175">Coiled coil</keyword>
<protein>
    <recommendedName>
        <fullName evidence="5">Kinetoplast-associated protein KAP</fullName>
    </recommendedName>
</protein>
<dbReference type="EMBL" id="MU843189">
    <property type="protein sequence ID" value="KAK2020697.1"/>
    <property type="molecule type" value="Genomic_DNA"/>
</dbReference>
<gene>
    <name evidence="3" type="ORF">LX32DRAFT_606072</name>
</gene>
<feature type="region of interest" description="Disordered" evidence="2">
    <location>
        <begin position="267"/>
        <end position="362"/>
    </location>
</feature>
<feature type="coiled-coil region" evidence="1">
    <location>
        <begin position="544"/>
        <end position="571"/>
    </location>
</feature>
<dbReference type="InterPro" id="IPR024312">
    <property type="entry name" value="TACC_fungi"/>
</dbReference>
<dbReference type="Proteomes" id="UP001232148">
    <property type="component" value="Unassembled WGS sequence"/>
</dbReference>
<organism evidence="3 4">
    <name type="scientific">Colletotrichum zoysiae</name>
    <dbReference type="NCBI Taxonomy" id="1216348"/>
    <lineage>
        <taxon>Eukaryota</taxon>
        <taxon>Fungi</taxon>
        <taxon>Dikarya</taxon>
        <taxon>Ascomycota</taxon>
        <taxon>Pezizomycotina</taxon>
        <taxon>Sordariomycetes</taxon>
        <taxon>Hypocreomycetidae</taxon>
        <taxon>Glomerellales</taxon>
        <taxon>Glomerellaceae</taxon>
        <taxon>Colletotrichum</taxon>
        <taxon>Colletotrichum graminicola species complex</taxon>
    </lineage>
</organism>
<feature type="compositionally biased region" description="Low complexity" evidence="2">
    <location>
        <begin position="39"/>
        <end position="70"/>
    </location>
</feature>
<feature type="compositionally biased region" description="Polar residues" evidence="2">
    <location>
        <begin position="324"/>
        <end position="346"/>
    </location>
</feature>
<feature type="compositionally biased region" description="Polar residues" evidence="2">
    <location>
        <begin position="157"/>
        <end position="168"/>
    </location>
</feature>
<feature type="coiled-coil region" evidence="1">
    <location>
        <begin position="599"/>
        <end position="626"/>
    </location>
</feature>
<reference evidence="3" key="1">
    <citation type="submission" date="2021-06" db="EMBL/GenBank/DDBJ databases">
        <title>Comparative genomics, transcriptomics and evolutionary studies reveal genomic signatures of adaptation to plant cell wall in hemibiotrophic fungi.</title>
        <authorList>
            <consortium name="DOE Joint Genome Institute"/>
            <person name="Baroncelli R."/>
            <person name="Diaz J.F."/>
            <person name="Benocci T."/>
            <person name="Peng M."/>
            <person name="Battaglia E."/>
            <person name="Haridas S."/>
            <person name="Andreopoulos W."/>
            <person name="Labutti K."/>
            <person name="Pangilinan J."/>
            <person name="Floch G.L."/>
            <person name="Makela M.R."/>
            <person name="Henrissat B."/>
            <person name="Grigoriev I.V."/>
            <person name="Crouch J.A."/>
            <person name="De Vries R.P."/>
            <person name="Sukno S.A."/>
            <person name="Thon M.R."/>
        </authorList>
    </citation>
    <scope>NUCLEOTIDE SEQUENCE</scope>
    <source>
        <strain evidence="3">MAFF235873</strain>
    </source>
</reference>
<evidence type="ECO:0000313" key="3">
    <source>
        <dbReference type="EMBL" id="KAK2020697.1"/>
    </source>
</evidence>
<feature type="compositionally biased region" description="Basic and acidic residues" evidence="2">
    <location>
        <begin position="285"/>
        <end position="300"/>
    </location>
</feature>
<evidence type="ECO:0000256" key="2">
    <source>
        <dbReference type="SAM" id="MobiDB-lite"/>
    </source>
</evidence>
<dbReference type="AlphaFoldDB" id="A0AAD9LUD1"/>